<dbReference type="PANTHER" id="PTHR43429">
    <property type="entry name" value="PYRIDINE NUCLEOTIDE-DISULFIDE OXIDOREDUCTASE DOMAIN-CONTAINING"/>
    <property type="match status" value="1"/>
</dbReference>
<evidence type="ECO:0000256" key="3">
    <source>
        <dbReference type="ARBA" id="ARBA00022827"/>
    </source>
</evidence>
<protein>
    <recommendedName>
        <fullName evidence="4">FAD/NAD(P)-binding domain-containing protein</fullName>
    </recommendedName>
</protein>
<sequence length="253" mass="26832">QAHRKPGSSLALEFPGTADLDIGDWTHAALKERGIDVRAGTRVVSGDLSSKTLDTRDSKGKTSTITYEKLILATGGSPAIPNLPGTSLQGVYTIQDMADASRLGQVLSSVKSVAIVGAGFSGLEAAERLHNLSKTVHMIVRSRFMRRLLEEPMSEELASRIPHGIQIHKGQSPTSVNGEGQVSGLSLGETEIPVEAVILMTGIKPNVDLARDLGIEIGTLGGVKVNERMETSVEDVYAVGDCVELQDPQTKAP</sequence>
<reference evidence="5" key="1">
    <citation type="journal article" date="2014" name="Front. Microbiol.">
        <title>High frequency of phylogenetically diverse reductive dehalogenase-homologous genes in deep subseafloor sedimentary metagenomes.</title>
        <authorList>
            <person name="Kawai M."/>
            <person name="Futagami T."/>
            <person name="Toyoda A."/>
            <person name="Takaki Y."/>
            <person name="Nishi S."/>
            <person name="Hori S."/>
            <person name="Arai W."/>
            <person name="Tsubouchi T."/>
            <person name="Morono Y."/>
            <person name="Uchiyama I."/>
            <person name="Ito T."/>
            <person name="Fujiyama A."/>
            <person name="Inagaki F."/>
            <person name="Takami H."/>
        </authorList>
    </citation>
    <scope>NUCLEOTIDE SEQUENCE</scope>
    <source>
        <strain evidence="5">Expedition CK06-06</strain>
    </source>
</reference>
<evidence type="ECO:0000313" key="5">
    <source>
        <dbReference type="EMBL" id="GAG40999.1"/>
    </source>
</evidence>
<feature type="non-terminal residue" evidence="5">
    <location>
        <position position="253"/>
    </location>
</feature>
<name>X0XCV9_9ZZZZ</name>
<dbReference type="PRINTS" id="PR00469">
    <property type="entry name" value="PNDRDTASEII"/>
</dbReference>
<proteinExistence type="predicted"/>
<evidence type="ECO:0000256" key="1">
    <source>
        <dbReference type="ARBA" id="ARBA00001974"/>
    </source>
</evidence>
<dbReference type="InterPro" id="IPR023753">
    <property type="entry name" value="FAD/NAD-binding_dom"/>
</dbReference>
<keyword evidence="2" id="KW-0285">Flavoprotein</keyword>
<dbReference type="InterPro" id="IPR036188">
    <property type="entry name" value="FAD/NAD-bd_sf"/>
</dbReference>
<evidence type="ECO:0000259" key="4">
    <source>
        <dbReference type="Pfam" id="PF07992"/>
    </source>
</evidence>
<dbReference type="EMBL" id="BARS01040980">
    <property type="protein sequence ID" value="GAG40999.1"/>
    <property type="molecule type" value="Genomic_DNA"/>
</dbReference>
<dbReference type="AlphaFoldDB" id="X0XCV9"/>
<dbReference type="Gene3D" id="3.50.50.60">
    <property type="entry name" value="FAD/NAD(P)-binding domain"/>
    <property type="match status" value="2"/>
</dbReference>
<dbReference type="SUPFAM" id="SSF51905">
    <property type="entry name" value="FAD/NAD(P)-binding domain"/>
    <property type="match status" value="1"/>
</dbReference>
<gene>
    <name evidence="5" type="ORF">S01H1_62396</name>
</gene>
<accession>X0XCV9</accession>
<comment type="cofactor">
    <cofactor evidence="1">
        <name>FAD</name>
        <dbReference type="ChEBI" id="CHEBI:57692"/>
    </cofactor>
</comment>
<dbReference type="Pfam" id="PF07992">
    <property type="entry name" value="Pyr_redox_2"/>
    <property type="match status" value="1"/>
</dbReference>
<comment type="caution">
    <text evidence="5">The sequence shown here is derived from an EMBL/GenBank/DDBJ whole genome shotgun (WGS) entry which is preliminary data.</text>
</comment>
<feature type="domain" description="FAD/NAD(P)-binding" evidence="4">
    <location>
        <begin position="32"/>
        <end position="243"/>
    </location>
</feature>
<dbReference type="PRINTS" id="PR00368">
    <property type="entry name" value="FADPNR"/>
</dbReference>
<organism evidence="5">
    <name type="scientific">marine sediment metagenome</name>
    <dbReference type="NCBI Taxonomy" id="412755"/>
    <lineage>
        <taxon>unclassified sequences</taxon>
        <taxon>metagenomes</taxon>
        <taxon>ecological metagenomes</taxon>
    </lineage>
</organism>
<dbReference type="InterPro" id="IPR050260">
    <property type="entry name" value="FAD-bd_OxRdtase"/>
</dbReference>
<dbReference type="GO" id="GO:0016491">
    <property type="term" value="F:oxidoreductase activity"/>
    <property type="evidence" value="ECO:0007669"/>
    <property type="project" value="InterPro"/>
</dbReference>
<evidence type="ECO:0000256" key="2">
    <source>
        <dbReference type="ARBA" id="ARBA00022630"/>
    </source>
</evidence>
<dbReference type="PANTHER" id="PTHR43429:SF3">
    <property type="entry name" value="NITRITE REDUCTASE [NAD(P)H]"/>
    <property type="match status" value="1"/>
</dbReference>
<keyword evidence="3" id="KW-0274">FAD</keyword>
<feature type="non-terminal residue" evidence="5">
    <location>
        <position position="1"/>
    </location>
</feature>